<sequence>MQQQRRLLQLQQQHQQPTDSRTLGRLPEGRVKRSQQTGDLPYSIKRRLRHKRRIHKLWTRTRCPKLKKELNDLSRKISEAVRDFLGVTWEATIDRAVHPESAYHFFTITRALRTGGEAYEEVHGHSTPSFPGDLFITPAALHKIVKCLPKKKVSKPDGISAAALRHLPRRAIVAMNRVFNGIIRTAHESTAPPSIQKELRVIYGDDILRYGESLRQGVARWPHPQATKHLTAACTHKNLHQFSLTTEFLRCHRRLAIRSTPNTSRSITGQLVIS</sequence>
<reference evidence="2 3" key="1">
    <citation type="journal article" date="2019" name="Commun. Biol.">
        <title>The bagworm genome reveals a unique fibroin gene that provides high tensile strength.</title>
        <authorList>
            <person name="Kono N."/>
            <person name="Nakamura H."/>
            <person name="Ohtoshi R."/>
            <person name="Tomita M."/>
            <person name="Numata K."/>
            <person name="Arakawa K."/>
        </authorList>
    </citation>
    <scope>NUCLEOTIDE SEQUENCE [LARGE SCALE GENOMIC DNA]</scope>
</reference>
<dbReference type="EMBL" id="BGZK01000289">
    <property type="protein sequence ID" value="GBP34480.1"/>
    <property type="molecule type" value="Genomic_DNA"/>
</dbReference>
<comment type="caution">
    <text evidence="2">The sequence shown here is derived from an EMBL/GenBank/DDBJ whole genome shotgun (WGS) entry which is preliminary data.</text>
</comment>
<feature type="region of interest" description="Disordered" evidence="1">
    <location>
        <begin position="1"/>
        <end position="25"/>
    </location>
</feature>
<gene>
    <name evidence="2" type="ORF">EVAR_29875_1</name>
</gene>
<dbReference type="Proteomes" id="UP000299102">
    <property type="component" value="Unassembled WGS sequence"/>
</dbReference>
<feature type="compositionally biased region" description="Low complexity" evidence="1">
    <location>
        <begin position="1"/>
        <end position="16"/>
    </location>
</feature>
<name>A0A4C1V7G0_EUMVA</name>
<organism evidence="2 3">
    <name type="scientific">Eumeta variegata</name>
    <name type="common">Bagworm moth</name>
    <name type="synonym">Eumeta japonica</name>
    <dbReference type="NCBI Taxonomy" id="151549"/>
    <lineage>
        <taxon>Eukaryota</taxon>
        <taxon>Metazoa</taxon>
        <taxon>Ecdysozoa</taxon>
        <taxon>Arthropoda</taxon>
        <taxon>Hexapoda</taxon>
        <taxon>Insecta</taxon>
        <taxon>Pterygota</taxon>
        <taxon>Neoptera</taxon>
        <taxon>Endopterygota</taxon>
        <taxon>Lepidoptera</taxon>
        <taxon>Glossata</taxon>
        <taxon>Ditrysia</taxon>
        <taxon>Tineoidea</taxon>
        <taxon>Psychidae</taxon>
        <taxon>Oiketicinae</taxon>
        <taxon>Eumeta</taxon>
    </lineage>
</organism>
<dbReference type="AlphaFoldDB" id="A0A4C1V7G0"/>
<evidence type="ECO:0000256" key="1">
    <source>
        <dbReference type="SAM" id="MobiDB-lite"/>
    </source>
</evidence>
<evidence type="ECO:0000313" key="3">
    <source>
        <dbReference type="Proteomes" id="UP000299102"/>
    </source>
</evidence>
<accession>A0A4C1V7G0</accession>
<protein>
    <submittedName>
        <fullName evidence="2">Uncharacterized protein</fullName>
    </submittedName>
</protein>
<dbReference type="OrthoDB" id="412981at2759"/>
<evidence type="ECO:0000313" key="2">
    <source>
        <dbReference type="EMBL" id="GBP34480.1"/>
    </source>
</evidence>
<keyword evidence="3" id="KW-1185">Reference proteome</keyword>
<proteinExistence type="predicted"/>